<keyword evidence="5" id="KW-0812">Transmembrane</keyword>
<keyword evidence="2 3" id="KW-0186">Copper</keyword>
<keyword evidence="3" id="KW-0479">Metal-binding</keyword>
<dbReference type="PANTHER" id="PTHR12151">
    <property type="entry name" value="ELECTRON TRANSPORT PROTIN SCO1/SENC FAMILY MEMBER"/>
    <property type="match status" value="1"/>
</dbReference>
<sequence length="232" mass="26466">MRKAGIVKKIMILVMILALPGFLYYLLTVKGKNRYKPLPFFGPKEIANTSHKIRGKDVPDTIYHKLNNFALTDQNGNKVSFKNFDKKIFVASFFFTRCPNVCSTVNSNLSNLEKVYAKNKMVYFVSITVDPEHDTPAVLKKYADKYDAGNNWLFLSGDTTTIYNLARKGFLVNALKAGEDDFVYSDKLILIDAEKRIRGYYSGTSITDMTKLNDEIKVLIAEELRKVDKPLY</sequence>
<gene>
    <name evidence="7" type="ORF">I5M19_18430</name>
</gene>
<dbReference type="GO" id="GO:0046872">
    <property type="term" value="F:metal ion binding"/>
    <property type="evidence" value="ECO:0007669"/>
    <property type="project" value="UniProtKB-KW"/>
</dbReference>
<dbReference type="InterPro" id="IPR036249">
    <property type="entry name" value="Thioredoxin-like_sf"/>
</dbReference>
<feature type="domain" description="Thioredoxin" evidence="6">
    <location>
        <begin position="60"/>
        <end position="221"/>
    </location>
</feature>
<dbReference type="Pfam" id="PF02630">
    <property type="entry name" value="SCO1-SenC"/>
    <property type="match status" value="1"/>
</dbReference>
<name>A0A934UPW8_9SPHI</name>
<organism evidence="7 8">
    <name type="scientific">Mucilaginibacter segetis</name>
    <dbReference type="NCBI Taxonomy" id="2793071"/>
    <lineage>
        <taxon>Bacteria</taxon>
        <taxon>Pseudomonadati</taxon>
        <taxon>Bacteroidota</taxon>
        <taxon>Sphingobacteriia</taxon>
        <taxon>Sphingobacteriales</taxon>
        <taxon>Sphingobacteriaceae</taxon>
        <taxon>Mucilaginibacter</taxon>
    </lineage>
</organism>
<evidence type="ECO:0000256" key="1">
    <source>
        <dbReference type="ARBA" id="ARBA00010996"/>
    </source>
</evidence>
<dbReference type="SUPFAM" id="SSF52833">
    <property type="entry name" value="Thioredoxin-like"/>
    <property type="match status" value="1"/>
</dbReference>
<keyword evidence="8" id="KW-1185">Reference proteome</keyword>
<feature type="transmembrane region" description="Helical" evidence="5">
    <location>
        <begin position="6"/>
        <end position="27"/>
    </location>
</feature>
<dbReference type="PANTHER" id="PTHR12151:SF25">
    <property type="entry name" value="LINALOOL DEHYDRATASE_ISOMERASE DOMAIN-CONTAINING PROTEIN"/>
    <property type="match status" value="1"/>
</dbReference>
<protein>
    <submittedName>
        <fullName evidence="7">SCO family protein</fullName>
    </submittedName>
</protein>
<comment type="similarity">
    <text evidence="1">Belongs to the SCO1/2 family.</text>
</comment>
<dbReference type="PROSITE" id="PS51352">
    <property type="entry name" value="THIOREDOXIN_2"/>
    <property type="match status" value="1"/>
</dbReference>
<feature type="disulfide bond" description="Redox-active" evidence="4">
    <location>
        <begin position="98"/>
        <end position="102"/>
    </location>
</feature>
<dbReference type="Gene3D" id="3.40.30.10">
    <property type="entry name" value="Glutaredoxin"/>
    <property type="match status" value="1"/>
</dbReference>
<feature type="binding site" evidence="3">
    <location>
        <position position="102"/>
    </location>
    <ligand>
        <name>Cu cation</name>
        <dbReference type="ChEBI" id="CHEBI:23378"/>
    </ligand>
</feature>
<keyword evidence="5" id="KW-0472">Membrane</keyword>
<evidence type="ECO:0000259" key="6">
    <source>
        <dbReference type="PROSITE" id="PS51352"/>
    </source>
</evidence>
<keyword evidence="5" id="KW-1133">Transmembrane helix</keyword>
<evidence type="ECO:0000313" key="8">
    <source>
        <dbReference type="Proteomes" id="UP000613193"/>
    </source>
</evidence>
<evidence type="ECO:0000256" key="4">
    <source>
        <dbReference type="PIRSR" id="PIRSR603782-2"/>
    </source>
</evidence>
<dbReference type="CDD" id="cd02968">
    <property type="entry name" value="SCO"/>
    <property type="match status" value="1"/>
</dbReference>
<accession>A0A934UPW8</accession>
<feature type="binding site" evidence="3">
    <location>
        <position position="98"/>
    </location>
    <ligand>
        <name>Cu cation</name>
        <dbReference type="ChEBI" id="CHEBI:23378"/>
    </ligand>
</feature>
<dbReference type="EMBL" id="JAEHFW010000004">
    <property type="protein sequence ID" value="MBK0381306.1"/>
    <property type="molecule type" value="Genomic_DNA"/>
</dbReference>
<evidence type="ECO:0000256" key="3">
    <source>
        <dbReference type="PIRSR" id="PIRSR603782-1"/>
    </source>
</evidence>
<dbReference type="InterPro" id="IPR003782">
    <property type="entry name" value="SCO1/SenC"/>
</dbReference>
<keyword evidence="4" id="KW-1015">Disulfide bond</keyword>
<dbReference type="AlphaFoldDB" id="A0A934UPW8"/>
<evidence type="ECO:0000256" key="2">
    <source>
        <dbReference type="ARBA" id="ARBA00023008"/>
    </source>
</evidence>
<evidence type="ECO:0000313" key="7">
    <source>
        <dbReference type="EMBL" id="MBK0381306.1"/>
    </source>
</evidence>
<dbReference type="InterPro" id="IPR013766">
    <property type="entry name" value="Thioredoxin_domain"/>
</dbReference>
<evidence type="ECO:0000256" key="5">
    <source>
        <dbReference type="SAM" id="Phobius"/>
    </source>
</evidence>
<comment type="caution">
    <text evidence="7">The sequence shown here is derived from an EMBL/GenBank/DDBJ whole genome shotgun (WGS) entry which is preliminary data.</text>
</comment>
<dbReference type="Proteomes" id="UP000613193">
    <property type="component" value="Unassembled WGS sequence"/>
</dbReference>
<reference evidence="7" key="1">
    <citation type="submission" date="2020-12" db="EMBL/GenBank/DDBJ databases">
        <title>Bacterial novel species Mucilaginibacter sp. SD-g isolated from soil.</title>
        <authorList>
            <person name="Jung H.-Y."/>
        </authorList>
    </citation>
    <scope>NUCLEOTIDE SEQUENCE</scope>
    <source>
        <strain evidence="7">SD-g</strain>
    </source>
</reference>
<proteinExistence type="inferred from homology"/>